<dbReference type="Proteomes" id="UP000563151">
    <property type="component" value="Unassembled WGS sequence"/>
</dbReference>
<dbReference type="InterPro" id="IPR000182">
    <property type="entry name" value="GNAT_dom"/>
</dbReference>
<dbReference type="PANTHER" id="PTHR43233">
    <property type="entry name" value="FAMILY N-ACETYLTRANSFERASE, PUTATIVE (AFU_ORTHOLOGUE AFUA_6G03350)-RELATED"/>
    <property type="match status" value="1"/>
</dbReference>
<dbReference type="EMBL" id="JAAZWO010000008">
    <property type="protein sequence ID" value="MBC2397935.1"/>
    <property type="molecule type" value="Genomic_DNA"/>
</dbReference>
<dbReference type="InterPro" id="IPR053144">
    <property type="entry name" value="Acetyltransferase_Butenolide"/>
</dbReference>
<name>A0A923E7J9_CLOTT</name>
<dbReference type="PROSITE" id="PS51186">
    <property type="entry name" value="GNAT"/>
    <property type="match status" value="1"/>
</dbReference>
<keyword evidence="3" id="KW-1185">Reference proteome</keyword>
<comment type="caution">
    <text evidence="2">The sequence shown here is derived from an EMBL/GenBank/DDBJ whole genome shotgun (WGS) entry which is preliminary data.</text>
</comment>
<reference evidence="2 3" key="1">
    <citation type="submission" date="2020-04" db="EMBL/GenBank/DDBJ databases">
        <title>Genomic insights into acetone-butanol-ethanol (ABE) fermentation by sequencing solventogenic clostridia strains.</title>
        <authorList>
            <person name="Brown S."/>
        </authorList>
    </citation>
    <scope>NUCLEOTIDE SEQUENCE [LARGE SCALE GENOMIC DNA]</scope>
    <source>
        <strain evidence="2 3">DJ011</strain>
    </source>
</reference>
<dbReference type="SUPFAM" id="SSF55729">
    <property type="entry name" value="Acyl-CoA N-acyltransferases (Nat)"/>
    <property type="match status" value="1"/>
</dbReference>
<dbReference type="Gene3D" id="3.40.630.30">
    <property type="match status" value="1"/>
</dbReference>
<dbReference type="PANTHER" id="PTHR43233:SF1">
    <property type="entry name" value="FAMILY N-ACETYLTRANSFERASE, PUTATIVE (AFU_ORTHOLOGUE AFUA_6G03350)-RELATED"/>
    <property type="match status" value="1"/>
</dbReference>
<dbReference type="Pfam" id="PF13673">
    <property type="entry name" value="Acetyltransf_10"/>
    <property type="match status" value="1"/>
</dbReference>
<dbReference type="InterPro" id="IPR016181">
    <property type="entry name" value="Acyl_CoA_acyltransferase"/>
</dbReference>
<proteinExistence type="predicted"/>
<evidence type="ECO:0000313" key="2">
    <source>
        <dbReference type="EMBL" id="MBC2397935.1"/>
    </source>
</evidence>
<feature type="domain" description="N-acetyltransferase" evidence="1">
    <location>
        <begin position="14"/>
        <end position="145"/>
    </location>
</feature>
<organism evidence="2 3">
    <name type="scientific">Clostridium tetanomorphum</name>
    <dbReference type="NCBI Taxonomy" id="1553"/>
    <lineage>
        <taxon>Bacteria</taxon>
        <taxon>Bacillati</taxon>
        <taxon>Bacillota</taxon>
        <taxon>Clostridia</taxon>
        <taxon>Eubacteriales</taxon>
        <taxon>Clostridiaceae</taxon>
        <taxon>Clostridium</taxon>
    </lineage>
</organism>
<gene>
    <name evidence="2" type="ORF">HGG79_09125</name>
</gene>
<evidence type="ECO:0000313" key="3">
    <source>
        <dbReference type="Proteomes" id="UP000563151"/>
    </source>
</evidence>
<dbReference type="AlphaFoldDB" id="A0A923E7J9"/>
<accession>A0A923E7J9</accession>
<dbReference type="GO" id="GO:0016747">
    <property type="term" value="F:acyltransferase activity, transferring groups other than amino-acyl groups"/>
    <property type="evidence" value="ECO:0007669"/>
    <property type="project" value="InterPro"/>
</dbReference>
<dbReference type="CDD" id="cd04301">
    <property type="entry name" value="NAT_SF"/>
    <property type="match status" value="1"/>
</dbReference>
<sequence>MKQKNERKRFDLNIDISYEIPNAKEYNNLRIISGLSPRNEEASKIGLKNSMFMITLRDSDKLVGMGRIIGDGGCCYNIVDIAVDPSYQGNGFGNLIMSQITKYLDDHVPKGSYVSLIADVPADKLYKKFGFDYSAPRSVGMAKRY</sequence>
<protein>
    <submittedName>
        <fullName evidence="2">GNAT family N-acetyltransferase</fullName>
    </submittedName>
</protein>
<evidence type="ECO:0000259" key="1">
    <source>
        <dbReference type="PROSITE" id="PS51186"/>
    </source>
</evidence>